<keyword evidence="3" id="KW-0732">Signal</keyword>
<evidence type="ECO:0000256" key="1">
    <source>
        <dbReference type="ARBA" id="ARBA00022737"/>
    </source>
</evidence>
<feature type="chain" id="PRO_5020514756" evidence="3">
    <location>
        <begin position="38"/>
        <end position="2136"/>
    </location>
</feature>
<reference evidence="5 6" key="1">
    <citation type="submission" date="2019-04" db="EMBL/GenBank/DDBJ databases">
        <title>Streptomyces lasaliensis sp.nov., an Actinomycete isolated from soil which produces the polyether antibiotic lasalocid.</title>
        <authorList>
            <person name="Erwin G."/>
            <person name="Haber C."/>
        </authorList>
    </citation>
    <scope>NUCLEOTIDE SEQUENCE [LARGE SCALE GENOMIC DNA]</scope>
    <source>
        <strain evidence="5 6">DSM 40089</strain>
    </source>
</reference>
<evidence type="ECO:0000259" key="4">
    <source>
        <dbReference type="Pfam" id="PF25023"/>
    </source>
</evidence>
<feature type="domain" description="Teneurin-like YD-shell" evidence="4">
    <location>
        <begin position="1618"/>
        <end position="1848"/>
    </location>
</feature>
<protein>
    <submittedName>
        <fullName evidence="5">Sugar-binding protein</fullName>
    </submittedName>
</protein>
<dbReference type="Pfam" id="PF25023">
    <property type="entry name" value="TEN_YD-shell"/>
    <property type="match status" value="1"/>
</dbReference>
<evidence type="ECO:0000313" key="6">
    <source>
        <dbReference type="Proteomes" id="UP000308632"/>
    </source>
</evidence>
<comment type="caution">
    <text evidence="5">The sequence shown here is derived from an EMBL/GenBank/DDBJ whole genome shotgun (WGS) entry which is preliminary data.</text>
</comment>
<dbReference type="Proteomes" id="UP000308632">
    <property type="component" value="Unassembled WGS sequence"/>
</dbReference>
<accession>A0A4U5X1F7</accession>
<dbReference type="InterPro" id="IPR056823">
    <property type="entry name" value="TEN-like_YD-shell"/>
</dbReference>
<dbReference type="InterPro" id="IPR031325">
    <property type="entry name" value="RHS_repeat"/>
</dbReference>
<dbReference type="Gene3D" id="2.180.10.10">
    <property type="entry name" value="RHS repeat-associated core"/>
    <property type="match status" value="2"/>
</dbReference>
<dbReference type="EMBL" id="SZPR01000012">
    <property type="protein sequence ID" value="TKT08804.1"/>
    <property type="molecule type" value="Genomic_DNA"/>
</dbReference>
<feature type="region of interest" description="Disordered" evidence="2">
    <location>
        <begin position="1876"/>
        <end position="1897"/>
    </location>
</feature>
<dbReference type="InterPro" id="IPR006530">
    <property type="entry name" value="YD"/>
</dbReference>
<feature type="signal peptide" evidence="3">
    <location>
        <begin position="1"/>
        <end position="37"/>
    </location>
</feature>
<evidence type="ECO:0000256" key="2">
    <source>
        <dbReference type="SAM" id="MobiDB-lite"/>
    </source>
</evidence>
<feature type="region of interest" description="Disordered" evidence="2">
    <location>
        <begin position="810"/>
        <end position="832"/>
    </location>
</feature>
<dbReference type="InterPro" id="IPR050708">
    <property type="entry name" value="T6SS_VgrG/RHS"/>
</dbReference>
<keyword evidence="1" id="KW-0677">Repeat</keyword>
<feature type="region of interest" description="Disordered" evidence="2">
    <location>
        <begin position="36"/>
        <end position="74"/>
    </location>
</feature>
<sequence length="2136" mass="228876">MSRPIRALRAARHHRCTALALAVLLAGSLFQADPAAAAPKPGGTRHTAPAEADHPVPGASLKVKPRERDGLATRPRRAPLAAWPAARTAQVTLPAAAPAAPGRKKALLAPAGGPAATPQRVPGMPVRLLAAPAASAPTRAEVRLLPRSRAHDLGLDAVLLSVSAAGPGPQGTGSHQVGVSLDYSAFGEAYGGDYGARLRLVTLPSCALTTPKVPRCRTVTPVAGRNDSEKRTVSADSVALRPAASAVVLAAVADAGGSPGSGDYTATPLSSSAMWQTSLQTGDFSWSYPLPAPTVPGGLLPKLSLGYSSGAVDGQTTTSNNQSSWVGSGFDLNTGFIERRYKPCGEDGDWSKDDAPGDQCWGYDNATISFNGRAGELIPAGKDTWRIRNDDGTRVEKLTGADRANGDNDGEYWKVTTTDGLQYFFGYNRLPGWNTGKPETKSTWTVPVFGNDTDEPCHQATFAKSWCQQAWRWNLDYVVDLSGNAMSYWYSPETNSYGRNRVAADDTPYERGGVIDHIEYGQRSDALFTAKAVGRVAFTNTERCIQPTATDCASAEIEKNPSRWEDTPYYLDCKAGTDCDKGRFAPSFWSRKRLAKVTTQILQPSGAYADADAWAFTQKWGDADIDRALLLDSVQHTGLSATPSITLPKVTFGYKQAPNRLDRLGDGIAPFIKYRLSNVSDESGGTIDVAYSDPECDFAALPSPETNTTRCFPQYWQPAGAADPVQEWFNKYVVTQVTATDRTGGADDMVTRYAYLDGAAWHYADDDGLTKEKYRTWSQWHGYGRVQVQSGGWAGMRSQAEHWFLRGMDGDRRTTAGGSKSVTVPDGEGGSVTDHEAFQGTEFKTIEYAAPGGTVERKTVNTPWRKQTAERVRDWGTVTANLTGTSATRAWARKHDGTWRQTSTATTYDDEGRVVADSDLGEAAAGDEQCTTTSYADNPANWLRALPKQVEVLDVACGTAVTYPAHLLSRKRNTYDSLAFGAAPTRGLLTKQEELVGYTGTTAKYRWKSTGYDAYGRPRSTSDSSGATGTTVFAPATTTKPATLTVTGTELVAGTPSSAQSVVTEFDGVRSLPTATVDTNGKRSDAEFDALGRLTKAWLANRPKASSPTPSLEYGYRIEEGSIASVVAKKLRNDGSQQASYILYDGWLRPRQSQSAGPDGGRLIDDTFYDERGLVKRKYAPYYAAGAPTGVLFGVTEQGAVESQTVNEYDGLGRQILSKTLRGNGEGVELSRTTTTHSADLITVDPPAGTTPTATVLDAAGRTTELREFHGTSPTGAFDSTLYEHDHDGHLTKVTSPDKTVRSYAYDLLGRQITSTDPDSGTTRTTYDDADRVTTTTDVGRKKTLAFVYDRLGRHIETREDSTTGTLLASWTFDTVRKGYLGSSTRYVGGAGGAQYTQTVNAYDNLYRPLRTTVSIPASETGLGGTAGVSYQSNTTYNLDGTVKSASYPAAGNLPAEVVAPTYDGLQHVVKAEGLSTYVGNARYSLTGKLEELELGGAGKRVWINNTYEPGTQLLSTSRTEREGVPGVDRAVTYAYDDSGNVTSATDASRQGTDRQCFRYDYLQRLTEAWTPAGDCAAAPGSTALGGPAPYWQSYTYTAAGNRDTDTRHDPTGKAAGDVTRTYRYDENGTDQPNTLTSVTSTGAVTGKDTYTYEPGGATESRTLNGAAKQSFVWDSEGNLASVTKGSSVTEYLYDADGKRLISRVPGGSSTLYLGATEITWTKATGKVTARRYYDLGGASAVRQDDGTLSFVIGDHHNTGELAVDAATQTMVQRRNLPFGGARGSTPPAGSWPGTKGFVGGTQDPTGLTHLGAREYDPDTGRFLSADAAVDPSDPQQLNGYAYGHNNPLRRSDPTGNYDPDMMEYCRTAPPGTCVGGRVVPKPEPKKNPNPGMHKKRAYMPPVQNERLEKIIKELYIRPQVADSDVVGDGKTATALIEELNEGKPFGGDGTKWHIEKAVAKLGGLRDLLEDDRKAKEDTGKGILSDADRKVALNESKELWTALNADDVAGEVTKNVKASGFDKTVSKLIKTTISAESMSEVTGQKFAVPENLHPKAPQRAVPTGERIKGRGFAKAFGVVGGAASAAQFPVDAYNYGFEEATKRLSESLTDPLGVIPEGQGAGCVFFGDCYVVSPMA</sequence>
<dbReference type="NCBIfam" id="TIGR01643">
    <property type="entry name" value="YD_repeat_2x"/>
    <property type="match status" value="1"/>
</dbReference>
<organism evidence="5 6">
    <name type="scientific">Streptomyces galbus</name>
    <dbReference type="NCBI Taxonomy" id="33898"/>
    <lineage>
        <taxon>Bacteria</taxon>
        <taxon>Bacillati</taxon>
        <taxon>Actinomycetota</taxon>
        <taxon>Actinomycetes</taxon>
        <taxon>Kitasatosporales</taxon>
        <taxon>Streptomycetaceae</taxon>
        <taxon>Streptomyces</taxon>
    </lineage>
</organism>
<dbReference type="InterPro" id="IPR022385">
    <property type="entry name" value="Rhs_assc_core"/>
</dbReference>
<proteinExistence type="predicted"/>
<dbReference type="PANTHER" id="PTHR32305:SF17">
    <property type="entry name" value="TRNA NUCLEASE WAPA"/>
    <property type="match status" value="1"/>
</dbReference>
<evidence type="ECO:0000256" key="3">
    <source>
        <dbReference type="SAM" id="SignalP"/>
    </source>
</evidence>
<dbReference type="NCBIfam" id="TIGR03696">
    <property type="entry name" value="Rhs_assc_core"/>
    <property type="match status" value="1"/>
</dbReference>
<evidence type="ECO:0000313" key="5">
    <source>
        <dbReference type="EMBL" id="TKT08804.1"/>
    </source>
</evidence>
<dbReference type="PANTHER" id="PTHR32305">
    <property type="match status" value="1"/>
</dbReference>
<dbReference type="Pfam" id="PF05593">
    <property type="entry name" value="RHS_repeat"/>
    <property type="match status" value="1"/>
</dbReference>
<gene>
    <name evidence="5" type="ORF">E4U92_14365</name>
</gene>
<dbReference type="RefSeq" id="WP_137300761.1">
    <property type="nucleotide sequence ID" value="NZ_BMVD01000001.1"/>
</dbReference>
<name>A0A4U5X1F7_STRGB</name>